<accession>A0A6A5BFF5</accession>
<organism evidence="11 12">
    <name type="scientific">Naegleria fowleri</name>
    <name type="common">Brain eating amoeba</name>
    <dbReference type="NCBI Taxonomy" id="5763"/>
    <lineage>
        <taxon>Eukaryota</taxon>
        <taxon>Discoba</taxon>
        <taxon>Heterolobosea</taxon>
        <taxon>Tetramitia</taxon>
        <taxon>Eutetramitia</taxon>
        <taxon>Vahlkampfiidae</taxon>
        <taxon>Naegleria</taxon>
    </lineage>
</organism>
<evidence type="ECO:0000313" key="11">
    <source>
        <dbReference type="EMBL" id="KAF0972708.1"/>
    </source>
</evidence>
<dbReference type="Pfam" id="PF04851">
    <property type="entry name" value="ResIII"/>
    <property type="match status" value="1"/>
</dbReference>
<dbReference type="PANTHER" id="PTHR14025">
    <property type="entry name" value="FANCONI ANEMIA GROUP M FANCM FAMILY MEMBER"/>
    <property type="match status" value="1"/>
</dbReference>
<sequence>MSKRPSSIFRTVSSSNQDEHRDGGSSGNNNTATTGLRLYKRTLNFATTRNSSGEESSSSDPSHQSTSNGNETNHSMDEVAIDDDELDLILKKHEEEKRNRLKWLKYNKRDYPQIDLEAAKTWIFPTNIAERTYQFKICEKALFVNTLVCLPTGLGKTLIASVIMYNFHRWFPTGKIIFIAHTVSLVEQQINACYNIMGIPEDETVCLTGKIAPKERAELWKSKRVFFSTPECVQKDLEKKICPAKSIVLVVFDEAHKATGNHSYCVVAKLIGKYSDHWRALGLSATPGRNHEAIQMVITNLRISHVEVRDENDKDVAEYVHEKETKIIICNRDRVSVIIDTLFYRLVTPFLEKLVKVGALYQADPSSLSKGALLTSMKRFYMVRKKDSYKYMGDFNVLISLYNALYYLHTQDMTLFLDALNSLSTDTTDTKKKNVLQSRNQIIKQPLFKNMIQTAEKIIQEGYIHPKLKKLEEVILEHFTKKDNTVATHTTKAVVFSGYRKTVDLIVDILGKHDGILKVSPFIGQSKGKGQKGFNQKKQKSIIEDFRKGVFNVLVATQIGEEGLDIGEVDLIVLYDTVGSPTRFIQRVGRTGRRRKGNIVALLSEGKERSAYEGAIQQKRILFDAMKEISYSNEVKFFENSMRMVPDDIVPAVSRENIVVEPLKGTFSPSKGKKRKRKAVIVDSEDETDELFDDDEKERELDHDESTQELHEDPTIINPFDENDINRGFGGDDIYHLLNDNVYEDSNRKNTESLMEDQDVKQQQVTPILDQELIKYRQEKIEKSKEIYKTNGHMDLDKILGTSTSEEIALLNDMYGEDEKPLPLLSFLFHQSLHTPIKTSTAGSSKDSQASNSEMESIQQYIPEQGLQIGNKISQLPNNVTFNTKPQHTSLLPTTKKIKPNFSNDFYND</sequence>
<evidence type="ECO:0000313" key="12">
    <source>
        <dbReference type="Proteomes" id="UP000444721"/>
    </source>
</evidence>
<dbReference type="RefSeq" id="XP_044557422.1">
    <property type="nucleotide sequence ID" value="XM_044712864.1"/>
</dbReference>
<keyword evidence="5" id="KW-0347">Helicase</keyword>
<dbReference type="InterPro" id="IPR014001">
    <property type="entry name" value="Helicase_ATP-bd"/>
</dbReference>
<dbReference type="InterPro" id="IPR001650">
    <property type="entry name" value="Helicase_C-like"/>
</dbReference>
<feature type="compositionally biased region" description="Polar residues" evidence="8">
    <location>
        <begin position="1"/>
        <end position="16"/>
    </location>
</feature>
<comment type="similarity">
    <text evidence="2">Belongs to the DEAD box helicase family. DEAH subfamily. FANCM sub-subfamily.</text>
</comment>
<feature type="region of interest" description="Disordered" evidence="8">
    <location>
        <begin position="686"/>
        <end position="710"/>
    </location>
</feature>
<evidence type="ECO:0000256" key="8">
    <source>
        <dbReference type="SAM" id="MobiDB-lite"/>
    </source>
</evidence>
<dbReference type="PROSITE" id="PS51192">
    <property type="entry name" value="HELICASE_ATP_BIND_1"/>
    <property type="match status" value="1"/>
</dbReference>
<dbReference type="GeneID" id="68116174"/>
<dbReference type="GO" id="GO:0016787">
    <property type="term" value="F:hydrolase activity"/>
    <property type="evidence" value="ECO:0007669"/>
    <property type="project" value="UniProtKB-KW"/>
</dbReference>
<dbReference type="Gene3D" id="3.40.50.300">
    <property type="entry name" value="P-loop containing nucleotide triphosphate hydrolases"/>
    <property type="match status" value="2"/>
</dbReference>
<dbReference type="PANTHER" id="PTHR14025:SF20">
    <property type="entry name" value="FANCONI ANEMIA GROUP M PROTEIN"/>
    <property type="match status" value="1"/>
</dbReference>
<dbReference type="InterPro" id="IPR044749">
    <property type="entry name" value="FANCM_DEXDc"/>
</dbReference>
<dbReference type="VEuPathDB" id="AmoebaDB:NfTy_047380"/>
<dbReference type="EMBL" id="VFQX01000066">
    <property type="protein sequence ID" value="KAF0972708.1"/>
    <property type="molecule type" value="Genomic_DNA"/>
</dbReference>
<dbReference type="PROSITE" id="PS51194">
    <property type="entry name" value="HELICASE_CTER"/>
    <property type="match status" value="1"/>
</dbReference>
<dbReference type="GO" id="GO:0000400">
    <property type="term" value="F:four-way junction DNA binding"/>
    <property type="evidence" value="ECO:0007669"/>
    <property type="project" value="TreeGrafter"/>
</dbReference>
<proteinExistence type="inferred from homology"/>
<keyword evidence="12" id="KW-1185">Reference proteome</keyword>
<keyword evidence="4" id="KW-0378">Hydrolase</keyword>
<dbReference type="VEuPathDB" id="AmoebaDB:NF0077330"/>
<evidence type="ECO:0000259" key="10">
    <source>
        <dbReference type="PROSITE" id="PS51194"/>
    </source>
</evidence>
<dbReference type="OMA" id="QFKICEK"/>
<feature type="domain" description="Helicase C-terminal" evidence="10">
    <location>
        <begin position="470"/>
        <end position="637"/>
    </location>
</feature>
<reference evidence="11 12" key="1">
    <citation type="journal article" date="2019" name="Sci. Rep.">
        <title>Nanopore sequencing improves the draft genome of the human pathogenic amoeba Naegleria fowleri.</title>
        <authorList>
            <person name="Liechti N."/>
            <person name="Schurch N."/>
            <person name="Bruggmann R."/>
            <person name="Wittwer M."/>
        </authorList>
    </citation>
    <scope>NUCLEOTIDE SEQUENCE [LARGE SCALE GENOMIC DNA]</scope>
    <source>
        <strain evidence="11 12">ATCC 30894</strain>
    </source>
</reference>
<evidence type="ECO:0000256" key="6">
    <source>
        <dbReference type="ARBA" id="ARBA00022840"/>
    </source>
</evidence>
<evidence type="ECO:0000256" key="2">
    <source>
        <dbReference type="ARBA" id="ARBA00009889"/>
    </source>
</evidence>
<name>A0A6A5BFF5_NAEFO</name>
<dbReference type="GO" id="GO:0036297">
    <property type="term" value="P:interstrand cross-link repair"/>
    <property type="evidence" value="ECO:0007669"/>
    <property type="project" value="TreeGrafter"/>
</dbReference>
<dbReference type="VEuPathDB" id="AmoebaDB:FDP41_008957"/>
<evidence type="ECO:0000256" key="5">
    <source>
        <dbReference type="ARBA" id="ARBA00022806"/>
    </source>
</evidence>
<dbReference type="Pfam" id="PF00271">
    <property type="entry name" value="Helicase_C"/>
    <property type="match status" value="1"/>
</dbReference>
<dbReference type="SUPFAM" id="SSF52540">
    <property type="entry name" value="P-loop containing nucleoside triphosphate hydrolases"/>
    <property type="match status" value="1"/>
</dbReference>
<dbReference type="FunFam" id="3.40.50.300:FF:000861">
    <property type="entry name" value="Fanconi anemia, complementation group M"/>
    <property type="match status" value="1"/>
</dbReference>
<evidence type="ECO:0000256" key="7">
    <source>
        <dbReference type="ARBA" id="ARBA00023242"/>
    </source>
</evidence>
<evidence type="ECO:0000259" key="9">
    <source>
        <dbReference type="PROSITE" id="PS51192"/>
    </source>
</evidence>
<dbReference type="GO" id="GO:0005634">
    <property type="term" value="C:nucleus"/>
    <property type="evidence" value="ECO:0007669"/>
    <property type="project" value="UniProtKB-SubCell"/>
</dbReference>
<dbReference type="InterPro" id="IPR027417">
    <property type="entry name" value="P-loop_NTPase"/>
</dbReference>
<dbReference type="Gene3D" id="1.20.1320.20">
    <property type="entry name" value="hef helicase domain"/>
    <property type="match status" value="1"/>
</dbReference>
<dbReference type="OrthoDB" id="6513042at2759"/>
<dbReference type="GO" id="GO:0009378">
    <property type="term" value="F:four-way junction helicase activity"/>
    <property type="evidence" value="ECO:0007669"/>
    <property type="project" value="TreeGrafter"/>
</dbReference>
<dbReference type="SMART" id="SM00490">
    <property type="entry name" value="HELICc"/>
    <property type="match status" value="1"/>
</dbReference>
<comment type="caution">
    <text evidence="11">The sequence shown here is derived from an EMBL/GenBank/DDBJ whole genome shotgun (WGS) entry which is preliminary data.</text>
</comment>
<dbReference type="AlphaFoldDB" id="A0A6A5BFF5"/>
<protein>
    <recommendedName>
        <fullName evidence="13">DNA helicase</fullName>
    </recommendedName>
</protein>
<dbReference type="GO" id="GO:0005524">
    <property type="term" value="F:ATP binding"/>
    <property type="evidence" value="ECO:0007669"/>
    <property type="project" value="UniProtKB-KW"/>
</dbReference>
<dbReference type="Proteomes" id="UP000444721">
    <property type="component" value="Unassembled WGS sequence"/>
</dbReference>
<evidence type="ECO:0000256" key="4">
    <source>
        <dbReference type="ARBA" id="ARBA00022801"/>
    </source>
</evidence>
<dbReference type="GO" id="GO:0045003">
    <property type="term" value="P:double-strand break repair via synthesis-dependent strand annealing"/>
    <property type="evidence" value="ECO:0007669"/>
    <property type="project" value="TreeGrafter"/>
</dbReference>
<dbReference type="InterPro" id="IPR039686">
    <property type="entry name" value="FANCM/Mph1-like_ID"/>
</dbReference>
<feature type="compositionally biased region" description="Low complexity" evidence="8">
    <location>
        <begin position="51"/>
        <end position="67"/>
    </location>
</feature>
<dbReference type="GO" id="GO:0043138">
    <property type="term" value="F:3'-5' DNA helicase activity"/>
    <property type="evidence" value="ECO:0007669"/>
    <property type="project" value="InterPro"/>
</dbReference>
<keyword evidence="7" id="KW-0539">Nucleus</keyword>
<feature type="compositionally biased region" description="Acidic residues" evidence="8">
    <location>
        <begin position="686"/>
        <end position="697"/>
    </location>
</feature>
<keyword evidence="6" id="KW-0067">ATP-binding</keyword>
<dbReference type="CDD" id="cd12091">
    <property type="entry name" value="FANCM_ID"/>
    <property type="match status" value="1"/>
</dbReference>
<dbReference type="CDD" id="cd18033">
    <property type="entry name" value="DEXDc_FANCM"/>
    <property type="match status" value="1"/>
</dbReference>
<feature type="domain" description="Helicase ATP-binding" evidence="9">
    <location>
        <begin position="137"/>
        <end position="305"/>
    </location>
</feature>
<evidence type="ECO:0008006" key="13">
    <source>
        <dbReference type="Google" id="ProtNLM"/>
    </source>
</evidence>
<comment type="subcellular location">
    <subcellularLocation>
        <location evidence="1">Nucleus</location>
    </subcellularLocation>
</comment>
<feature type="region of interest" description="Disordered" evidence="8">
    <location>
        <begin position="1"/>
        <end position="77"/>
    </location>
</feature>
<dbReference type="InterPro" id="IPR006935">
    <property type="entry name" value="Helicase/UvrB_N"/>
</dbReference>
<dbReference type="SMART" id="SM00487">
    <property type="entry name" value="DEXDc"/>
    <property type="match status" value="1"/>
</dbReference>
<evidence type="ECO:0000256" key="3">
    <source>
        <dbReference type="ARBA" id="ARBA00022741"/>
    </source>
</evidence>
<evidence type="ECO:0000256" key="1">
    <source>
        <dbReference type="ARBA" id="ARBA00004123"/>
    </source>
</evidence>
<gene>
    <name evidence="11" type="ORF">FDP41_008957</name>
</gene>
<keyword evidence="3" id="KW-0547">Nucleotide-binding</keyword>
<feature type="compositionally biased region" description="Basic and acidic residues" evidence="8">
    <location>
        <begin position="698"/>
        <end position="710"/>
    </location>
</feature>